<organism evidence="2 3">
    <name type="scientific">Thiothrix caldifontis</name>
    <dbReference type="NCBI Taxonomy" id="525918"/>
    <lineage>
        <taxon>Bacteria</taxon>
        <taxon>Pseudomonadati</taxon>
        <taxon>Pseudomonadota</taxon>
        <taxon>Gammaproteobacteria</taxon>
        <taxon>Thiotrichales</taxon>
        <taxon>Thiotrichaceae</taxon>
        <taxon>Thiothrix</taxon>
    </lineage>
</organism>
<keyword evidence="3" id="KW-1185">Reference proteome</keyword>
<evidence type="ECO:0000313" key="3">
    <source>
        <dbReference type="Proteomes" id="UP000199397"/>
    </source>
</evidence>
<dbReference type="InterPro" id="IPR010982">
    <property type="entry name" value="Lambda_DNA-bd_dom_sf"/>
</dbReference>
<evidence type="ECO:0000259" key="1">
    <source>
        <dbReference type="PROSITE" id="PS50943"/>
    </source>
</evidence>
<accession>A0A1H3ZB53</accession>
<dbReference type="OrthoDB" id="5625761at2"/>
<dbReference type="SMART" id="SM00530">
    <property type="entry name" value="HTH_XRE"/>
    <property type="match status" value="1"/>
</dbReference>
<dbReference type="Gene3D" id="1.10.260.40">
    <property type="entry name" value="lambda repressor-like DNA-binding domains"/>
    <property type="match status" value="1"/>
</dbReference>
<feature type="domain" description="HTH cro/C1-type" evidence="1">
    <location>
        <begin position="10"/>
        <end position="65"/>
    </location>
</feature>
<dbReference type="GO" id="GO:0003677">
    <property type="term" value="F:DNA binding"/>
    <property type="evidence" value="ECO:0007669"/>
    <property type="project" value="InterPro"/>
</dbReference>
<dbReference type="Proteomes" id="UP000199397">
    <property type="component" value="Unassembled WGS sequence"/>
</dbReference>
<dbReference type="Pfam" id="PF01381">
    <property type="entry name" value="HTH_3"/>
    <property type="match status" value="1"/>
</dbReference>
<dbReference type="InterPro" id="IPR001387">
    <property type="entry name" value="Cro/C1-type_HTH"/>
</dbReference>
<gene>
    <name evidence="2" type="ORF">SAMN05660964_01121</name>
</gene>
<reference evidence="2 3" key="1">
    <citation type="submission" date="2016-10" db="EMBL/GenBank/DDBJ databases">
        <authorList>
            <person name="de Groot N.N."/>
        </authorList>
    </citation>
    <scope>NUCLEOTIDE SEQUENCE [LARGE SCALE GENOMIC DNA]</scope>
    <source>
        <strain evidence="2 3">DSM 21228</strain>
    </source>
</reference>
<sequence length="92" mass="10390">MSAIDLASYVQRRMKTLNISMKDAATRSGLSRQTWHKLMRAEIQEAKVSTLIKVAAILRISVPVLLDIYFQSRTSATPVQIIPVVREFESTL</sequence>
<dbReference type="AlphaFoldDB" id="A0A1H3ZB53"/>
<dbReference type="SUPFAM" id="SSF47413">
    <property type="entry name" value="lambda repressor-like DNA-binding domains"/>
    <property type="match status" value="1"/>
</dbReference>
<dbReference type="EMBL" id="FNQP01000005">
    <property type="protein sequence ID" value="SEA21003.1"/>
    <property type="molecule type" value="Genomic_DNA"/>
</dbReference>
<protein>
    <submittedName>
        <fullName evidence="2">Helix-turn-helix domain-containing protein</fullName>
    </submittedName>
</protein>
<name>A0A1H3ZB53_9GAMM</name>
<evidence type="ECO:0000313" key="2">
    <source>
        <dbReference type="EMBL" id="SEA21003.1"/>
    </source>
</evidence>
<dbReference type="RefSeq" id="WP_139282125.1">
    <property type="nucleotide sequence ID" value="NZ_FNQP01000005.1"/>
</dbReference>
<proteinExistence type="predicted"/>
<dbReference type="PROSITE" id="PS50943">
    <property type="entry name" value="HTH_CROC1"/>
    <property type="match status" value="1"/>
</dbReference>